<dbReference type="InterPro" id="IPR036249">
    <property type="entry name" value="Thioredoxin-like_sf"/>
</dbReference>
<dbReference type="Pfam" id="PF00462">
    <property type="entry name" value="Glutaredoxin"/>
    <property type="match status" value="1"/>
</dbReference>
<keyword evidence="2" id="KW-0479">Metal-binding</keyword>
<dbReference type="NCBIfam" id="TIGR00365">
    <property type="entry name" value="Grx4 family monothiol glutaredoxin"/>
    <property type="match status" value="1"/>
</dbReference>
<dbReference type="Proteomes" id="UP000070089">
    <property type="component" value="Unassembled WGS sequence"/>
</dbReference>
<gene>
    <name evidence="7" type="ORF">QR46_3783</name>
</gene>
<keyword evidence="1" id="KW-0001">2Fe-2S</keyword>
<name>A0A132NQ53_GIAIN</name>
<dbReference type="CDD" id="cd03028">
    <property type="entry name" value="GRX_PICOT_like"/>
    <property type="match status" value="1"/>
</dbReference>
<evidence type="ECO:0000256" key="3">
    <source>
        <dbReference type="ARBA" id="ARBA00023004"/>
    </source>
</evidence>
<organism evidence="7 8">
    <name type="scientific">Giardia duodenalis assemblage B</name>
    <dbReference type="NCBI Taxonomy" id="1394984"/>
    <lineage>
        <taxon>Eukaryota</taxon>
        <taxon>Metamonada</taxon>
        <taxon>Diplomonadida</taxon>
        <taxon>Hexamitidae</taxon>
        <taxon>Giardiinae</taxon>
        <taxon>Giardia</taxon>
    </lineage>
</organism>
<dbReference type="Gene3D" id="3.40.30.10">
    <property type="entry name" value="Glutaredoxin"/>
    <property type="match status" value="1"/>
</dbReference>
<accession>A0A132NQ53</accession>
<dbReference type="PANTHER" id="PTHR10293">
    <property type="entry name" value="GLUTAREDOXIN FAMILY MEMBER"/>
    <property type="match status" value="1"/>
</dbReference>
<dbReference type="InterPro" id="IPR004480">
    <property type="entry name" value="Monothiol_GRX-rel"/>
</dbReference>
<evidence type="ECO:0000256" key="4">
    <source>
        <dbReference type="ARBA" id="ARBA00023014"/>
    </source>
</evidence>
<comment type="caution">
    <text evidence="7">The sequence shown here is derived from an EMBL/GenBank/DDBJ whole genome shotgun (WGS) entry which is preliminary data.</text>
</comment>
<dbReference type="PROSITE" id="PS51354">
    <property type="entry name" value="GLUTAREDOXIN_2"/>
    <property type="match status" value="1"/>
</dbReference>
<dbReference type="SUPFAM" id="SSF52833">
    <property type="entry name" value="Thioredoxin-like"/>
    <property type="match status" value="1"/>
</dbReference>
<protein>
    <submittedName>
        <fullName evidence="7">Glutaredoxin-related protein</fullName>
    </submittedName>
</protein>
<evidence type="ECO:0000256" key="5">
    <source>
        <dbReference type="ARBA" id="ARBA00023284"/>
    </source>
</evidence>
<evidence type="ECO:0000313" key="7">
    <source>
        <dbReference type="EMBL" id="KWX12239.1"/>
    </source>
</evidence>
<dbReference type="OrthoDB" id="415696at2759"/>
<dbReference type="InterPro" id="IPR033658">
    <property type="entry name" value="GRX_PICOT-like"/>
</dbReference>
<dbReference type="PANTHER" id="PTHR10293:SF72">
    <property type="entry name" value="MONOTHIOL GLUTAREDOXIN-S14, CHLOROPLASTIC"/>
    <property type="match status" value="1"/>
</dbReference>
<sequence length="274" mass="30422">MVFMQFQFKFIWNCNDAGKLQNKVRLKIKLYDRLYFRSISCNTGPLELEAAVQEHCNLCWIKTKIHLYKAGEMGWGVGEILPKALALTRYASRGFILGVVSAAGAELEGQLAGLLTRRHPKSALLPESQNSVSHILLSGCTPLANISRGLERTSDLNATLAQSESIKQELKMFILPQIRELLAENPVVLFMKGTPDSPECGFSKFASMLLKYNNISFVGVDVLDDPALRQGIKLYGNWPTIPQLYVKGELIGGSDIIQQLHESGELRKVCGLPD</sequence>
<dbReference type="EMBL" id="JXTI01000128">
    <property type="protein sequence ID" value="KWX12239.1"/>
    <property type="molecule type" value="Genomic_DNA"/>
</dbReference>
<evidence type="ECO:0000256" key="1">
    <source>
        <dbReference type="ARBA" id="ARBA00022714"/>
    </source>
</evidence>
<keyword evidence="4" id="KW-0411">Iron-sulfur</keyword>
<evidence type="ECO:0000256" key="2">
    <source>
        <dbReference type="ARBA" id="ARBA00022723"/>
    </source>
</evidence>
<dbReference type="InterPro" id="IPR002109">
    <property type="entry name" value="Glutaredoxin"/>
</dbReference>
<dbReference type="GO" id="GO:0051537">
    <property type="term" value="F:2 iron, 2 sulfur cluster binding"/>
    <property type="evidence" value="ECO:0007669"/>
    <property type="project" value="UniProtKB-KW"/>
</dbReference>
<dbReference type="VEuPathDB" id="GiardiaDB:QR46_3783"/>
<evidence type="ECO:0000313" key="8">
    <source>
        <dbReference type="Proteomes" id="UP000070089"/>
    </source>
</evidence>
<reference evidence="7 8" key="1">
    <citation type="journal article" date="2015" name="Mol. Biochem. Parasitol.">
        <title>Identification of polymorphic genes for use in assemblage B genotyping assays through comparative genomics of multiple assemblage B Giardia duodenalis isolates.</title>
        <authorList>
            <person name="Wielinga C."/>
            <person name="Thompson R.C."/>
            <person name="Monis P."/>
            <person name="Ryan U."/>
        </authorList>
    </citation>
    <scope>NUCLEOTIDE SEQUENCE [LARGE SCALE GENOMIC DNA]</scope>
    <source>
        <strain evidence="7 8">BAH15c1</strain>
    </source>
</reference>
<feature type="domain" description="Glutaredoxin" evidence="6">
    <location>
        <begin position="187"/>
        <end position="251"/>
    </location>
</feature>
<evidence type="ECO:0000259" key="6">
    <source>
        <dbReference type="Pfam" id="PF00462"/>
    </source>
</evidence>
<dbReference type="GO" id="GO:0046872">
    <property type="term" value="F:metal ion binding"/>
    <property type="evidence" value="ECO:0007669"/>
    <property type="project" value="UniProtKB-KW"/>
</dbReference>
<keyword evidence="5" id="KW-0676">Redox-active center</keyword>
<keyword evidence="3" id="KW-0408">Iron</keyword>
<dbReference type="AlphaFoldDB" id="A0A132NQ53"/>
<proteinExistence type="predicted"/>